<comment type="caution">
    <text evidence="3">The sequence shown here is derived from an EMBL/GenBank/DDBJ whole genome shotgun (WGS) entry which is preliminary data.</text>
</comment>
<dbReference type="PROSITE" id="PS50853">
    <property type="entry name" value="FN3"/>
    <property type="match status" value="1"/>
</dbReference>
<keyword evidence="4" id="KW-1185">Reference proteome</keyword>
<feature type="chain" id="PRO_5026818363" description="Fibronectin type-III domain-containing protein" evidence="1">
    <location>
        <begin position="24"/>
        <end position="1697"/>
    </location>
</feature>
<evidence type="ECO:0000313" key="3">
    <source>
        <dbReference type="EMBL" id="MVT43063.1"/>
    </source>
</evidence>
<keyword evidence="1" id="KW-0732">Signal</keyword>
<feature type="domain" description="Fibronectin type-III" evidence="2">
    <location>
        <begin position="298"/>
        <end position="396"/>
    </location>
</feature>
<evidence type="ECO:0000313" key="4">
    <source>
        <dbReference type="Proteomes" id="UP000468388"/>
    </source>
</evidence>
<dbReference type="InterPro" id="IPR003961">
    <property type="entry name" value="FN3_dom"/>
</dbReference>
<dbReference type="EMBL" id="WRXO01000006">
    <property type="protein sequence ID" value="MVT43063.1"/>
    <property type="molecule type" value="Genomic_DNA"/>
</dbReference>
<dbReference type="InterPro" id="IPR036116">
    <property type="entry name" value="FN3_sf"/>
</dbReference>
<dbReference type="Gene3D" id="2.60.40.10">
    <property type="entry name" value="Immunoglobulins"/>
    <property type="match status" value="1"/>
</dbReference>
<accession>A0A6N8JCX2</accession>
<dbReference type="CDD" id="cd00063">
    <property type="entry name" value="FN3"/>
    <property type="match status" value="1"/>
</dbReference>
<organism evidence="3 4">
    <name type="scientific">Chitinophaga oryziterrae</name>
    <dbReference type="NCBI Taxonomy" id="1031224"/>
    <lineage>
        <taxon>Bacteria</taxon>
        <taxon>Pseudomonadati</taxon>
        <taxon>Bacteroidota</taxon>
        <taxon>Chitinophagia</taxon>
        <taxon>Chitinophagales</taxon>
        <taxon>Chitinophagaceae</taxon>
        <taxon>Chitinophaga</taxon>
    </lineage>
</organism>
<gene>
    <name evidence="3" type="ORF">GO495_20870</name>
</gene>
<dbReference type="OrthoDB" id="1521695at2"/>
<dbReference type="SUPFAM" id="SSF49265">
    <property type="entry name" value="Fibronectin type III"/>
    <property type="match status" value="1"/>
</dbReference>
<dbReference type="Proteomes" id="UP000468388">
    <property type="component" value="Unassembled WGS sequence"/>
</dbReference>
<sequence length="1697" mass="187645">MKAFIRITLFYLLSILIQQSAIAQQYPVTASTQIIPPYSVYLPDYAVPGSDKLRVILVQNDLTQPSYEVRLRMTVEMNGAVIMRTSPAFTPKPLVLNPGIPTIISGADLYDYLNSNNIDFSGGFSRETYDRTKALPEGAYRISFTAYDYRRSDVQVSNTGANIFFFQKSEPPVLNQPVCDSRVVKIDPQFLTFNWSSRNTPNPLEGSGTEYVFSLYEIKPKNSNPDYIVRSTQPLYTTTTATNTLIYGPGEPQLIDSMDYVWIVQARDKSGRDMYSNQGYSKSCKFSYLSNNPFAVNNIGKPKLNGEATGERTAKLWWPLATGGGMYNVEAYRVQYRAAAKDGEEFDWFTEEKEADSTLALYNLEPGRAYEARLQWRVSGIYGPYSDLVTITTEALRTFSCGESPQVQLPQNSQPLPVAVVGMPVKIGHFDVLLTDVSGSNGVFSGKGRIITPGFGMGLLMEFKGITINTDLVVIRGEMQAVTSGIDKFVSDAVKEQRGGADVGKVKTGDIVPDVTTNLHIFSKDNITVNTDAGTITLKDSNTGNEEVINYKDKGKTLPLVLEDADGNLYNIDKNGKVTAAGTRDKSLAGNTSALAALNTLQLDSGVVNFTAATTNRYAFDSWKTSYEGKPVLDSSYEKLANGKYRVSAKALVPGEQEDVLATLSNAGSINTDKIKFVSGKGIVYPSKKNGNTWTITITGGPAGDAQEVFAVYPKSDGQYISMGKLLVASYAPVQKKIVLVQVGMQTLIPQESIQSSLEQVYSKVGATYTLEIDTTFRRNITWDQSGDGQLQDTKSAFLSNGFTGEEKALKKAYSKTHTIDDNAVYLFIVNEAATGDGDLLGKMPRQSQFGFIFTKGASNTDIGHTIAHEVAHGAWTLEHTFASGIGLTAMTTANLMDYKNGNELLKYQWDVIHSPGHVWGIFEDDDGSGLYSGNYLLVSDYLINDAKAADYIVNNSINYVVPDGSIIRLSKDVKVTFGGYLVVTGTSNASGMSKDAIGVITGFYKDSKYWVANFSNGNFSGFYQDADKNKEKYVFTDEGGEKLVVAGVEFSKCKLAFYAGLYTSKQMKYSDFSEIKFKNDERKLIGVKEIAGKTCIDCELPLENKPQDIQAVLKELYTNPNSSSIDDKMVGVSEANLKNFVCIKDRFNLIKNIADGFVVGNDDEMSIIKLIRSAPDDQVIPLLDSLQSDKDGLLALMFKDIDGEQLGDYFSAMSQLFFRSKSPLEWEAIYQEFDKKIEAFSKTHSPDDCDYFYKLAEEEVYVTKRFTSDGVNHVHYQQSSIAPFFSNDGKVAINFYDDYCKSDLIPKSIDQLISSNSYQGKPFTLVRIFTVEKDGSVTEAYMPAISLVYVANNYMNYDIMVAVNKLIAVLAAKQLSTPGASPWVYLWATVDLVVSNGNLYIAENQDELSKTESGKKFIEKWETVNTWVAVAQGASALYGIGKNYVKFNLAVKELKAAFNEWKFKDFEELRAKNPELAAKLEAFGKVGIGKLDDLIAAYELKLQKVMQEVNCTREVAIRILENDGILFLHSPTSGAKILYDTKSGTFLVGAFNSDLKNILEELNYPVVTDYATLEAKANPQYLVPAGQKFNLLNVSKEVVDYFSKKGGFFNSVNAKWIDAAVAQKVDIIVVSDASYLYKVGKNDMLELTGFGKEIHRLEWKHGFRFDPESKMMLPPSNAKAAGLPTLTKLSDWKIVD</sequence>
<feature type="signal peptide" evidence="1">
    <location>
        <begin position="1"/>
        <end position="23"/>
    </location>
</feature>
<dbReference type="InterPro" id="IPR013783">
    <property type="entry name" value="Ig-like_fold"/>
</dbReference>
<reference evidence="3 4" key="1">
    <citation type="submission" date="2019-12" db="EMBL/GenBank/DDBJ databases">
        <title>The draft genomic sequence of strain Chitinophaga oryziterrae JCM 16595.</title>
        <authorList>
            <person name="Zhang X."/>
        </authorList>
    </citation>
    <scope>NUCLEOTIDE SEQUENCE [LARGE SCALE GENOMIC DNA]</scope>
    <source>
        <strain evidence="3 4">JCM 16595</strain>
    </source>
</reference>
<proteinExistence type="predicted"/>
<evidence type="ECO:0000259" key="2">
    <source>
        <dbReference type="PROSITE" id="PS50853"/>
    </source>
</evidence>
<dbReference type="RefSeq" id="WP_157301671.1">
    <property type="nucleotide sequence ID" value="NZ_BAAAZB010000004.1"/>
</dbReference>
<evidence type="ECO:0000256" key="1">
    <source>
        <dbReference type="SAM" id="SignalP"/>
    </source>
</evidence>
<name>A0A6N8JCX2_9BACT</name>
<protein>
    <recommendedName>
        <fullName evidence="2">Fibronectin type-III domain-containing protein</fullName>
    </recommendedName>
</protein>